<keyword evidence="5" id="KW-1185">Reference proteome</keyword>
<comment type="caution">
    <text evidence="4">The sequence shown here is derived from an EMBL/GenBank/DDBJ whole genome shotgun (WGS) entry which is preliminary data.</text>
</comment>
<proteinExistence type="inferred from homology"/>
<organism evidence="4 5">
    <name type="scientific">Cellvibrio fontiphilus</name>
    <dbReference type="NCBI Taxonomy" id="1815559"/>
    <lineage>
        <taxon>Bacteria</taxon>
        <taxon>Pseudomonadati</taxon>
        <taxon>Pseudomonadota</taxon>
        <taxon>Gammaproteobacteria</taxon>
        <taxon>Cellvibrionales</taxon>
        <taxon>Cellvibrionaceae</taxon>
        <taxon>Cellvibrio</taxon>
    </lineage>
</organism>
<dbReference type="Pfam" id="PF00881">
    <property type="entry name" value="Nitroreductase"/>
    <property type="match status" value="1"/>
</dbReference>
<evidence type="ECO:0000256" key="2">
    <source>
        <dbReference type="ARBA" id="ARBA00023002"/>
    </source>
</evidence>
<reference evidence="5" key="1">
    <citation type="journal article" date="2019" name="Int. J. Syst. Evol. Microbiol.">
        <title>The Global Catalogue of Microorganisms (GCM) 10K type strain sequencing project: providing services to taxonomists for standard genome sequencing and annotation.</title>
        <authorList>
            <consortium name="The Broad Institute Genomics Platform"/>
            <consortium name="The Broad Institute Genome Sequencing Center for Infectious Disease"/>
            <person name="Wu L."/>
            <person name="Ma J."/>
        </authorList>
    </citation>
    <scope>NUCLEOTIDE SEQUENCE [LARGE SCALE GENOMIC DNA]</scope>
    <source>
        <strain evidence="5">KCTC 52237</strain>
    </source>
</reference>
<feature type="domain" description="Nitroreductase" evidence="3">
    <location>
        <begin position="33"/>
        <end position="197"/>
    </location>
</feature>
<dbReference type="PANTHER" id="PTHR43673">
    <property type="entry name" value="NAD(P)H NITROREDUCTASE YDGI-RELATED"/>
    <property type="match status" value="1"/>
</dbReference>
<comment type="similarity">
    <text evidence="1">Belongs to the nitroreductase family.</text>
</comment>
<dbReference type="PANTHER" id="PTHR43673:SF12">
    <property type="entry name" value="PROTEIN DRGA"/>
    <property type="match status" value="1"/>
</dbReference>
<evidence type="ECO:0000256" key="1">
    <source>
        <dbReference type="ARBA" id="ARBA00007118"/>
    </source>
</evidence>
<protein>
    <submittedName>
        <fullName evidence="4">Nitroreductase family protein</fullName>
    </submittedName>
</protein>
<dbReference type="SUPFAM" id="SSF55469">
    <property type="entry name" value="FMN-dependent nitroreductase-like"/>
    <property type="match status" value="1"/>
</dbReference>
<sequence length="219" mass="24442">MLDFDINKNLTADSCISKQELSAQFFQLQHLLQQRRAIKYFDAAQAMDDRELDAILASASQAPSAFNLQHWQVVHIKSAQRRAEISALAYHQPQIQQAAALLAIVMKKNVWQTAAHIAQAGGEKIQMHLQRLYGDKPQLARDEAMRSCAMFSMLVMLAAEAAGYRSCPMSGADFTAIGKCLGLDATQEICMLITLGREASDNTIARQQRLPLSQFLYRI</sequence>
<evidence type="ECO:0000259" key="3">
    <source>
        <dbReference type="Pfam" id="PF00881"/>
    </source>
</evidence>
<dbReference type="RefSeq" id="WP_378116370.1">
    <property type="nucleotide sequence ID" value="NZ_JBHRTF010000002.1"/>
</dbReference>
<evidence type="ECO:0000313" key="5">
    <source>
        <dbReference type="Proteomes" id="UP001595555"/>
    </source>
</evidence>
<dbReference type="InterPro" id="IPR029479">
    <property type="entry name" value="Nitroreductase"/>
</dbReference>
<keyword evidence="2" id="KW-0560">Oxidoreductase</keyword>
<dbReference type="EMBL" id="JBHRTF010000002">
    <property type="protein sequence ID" value="MFC3114747.1"/>
    <property type="molecule type" value="Genomic_DNA"/>
</dbReference>
<accession>A0ABV7FBG0</accession>
<name>A0ABV7FBG0_9GAMM</name>
<dbReference type="InterPro" id="IPR000415">
    <property type="entry name" value="Nitroreductase-like"/>
</dbReference>
<evidence type="ECO:0000313" key="4">
    <source>
        <dbReference type="EMBL" id="MFC3114747.1"/>
    </source>
</evidence>
<dbReference type="Gene3D" id="3.40.109.10">
    <property type="entry name" value="NADH Oxidase"/>
    <property type="match status" value="1"/>
</dbReference>
<gene>
    <name evidence="4" type="ORF">ACFODX_04195</name>
</gene>
<dbReference type="Proteomes" id="UP001595555">
    <property type="component" value="Unassembled WGS sequence"/>
</dbReference>